<dbReference type="GeneID" id="91282182"/>
<gene>
    <name evidence="1" type="ORF">DWG14_03257</name>
</gene>
<accession>A0AAI8L0E1</accession>
<evidence type="ECO:0000313" key="1">
    <source>
        <dbReference type="EMBL" id="AYC39025.1"/>
    </source>
</evidence>
<dbReference type="RefSeq" id="WP_162637232.1">
    <property type="nucleotide sequence ID" value="NZ_CP032427.1"/>
</dbReference>
<dbReference type="KEGG" id="sge:DWG14_03257"/>
<protein>
    <submittedName>
        <fullName evidence="1">Uncharacterized protein</fullName>
    </submittedName>
</protein>
<reference evidence="1 2" key="1">
    <citation type="submission" date="2018-09" db="EMBL/GenBank/DDBJ databases">
        <title>Production of Trimethoprim by Streptomyces sp. 3E-1.</title>
        <authorList>
            <person name="Kang H.J."/>
            <person name="Kim S.B."/>
        </authorList>
    </citation>
    <scope>NUCLEOTIDE SEQUENCE [LARGE SCALE GENOMIC DNA]</scope>
    <source>
        <strain evidence="1 2">3E-1</strain>
    </source>
</reference>
<evidence type="ECO:0000313" key="2">
    <source>
        <dbReference type="Proteomes" id="UP000265765"/>
    </source>
</evidence>
<sequence length="106" mass="11222">MYQELVLPGFAIPAHPCPGCGKDVPRGFAGVFVPHSVRNKQARNDVQSQAIEPVQTGERANHLSRCPFQCLHPALLLACRSQDEVLALLAELGVDPANVGPGAVGT</sequence>
<proteinExistence type="predicted"/>
<dbReference type="EMBL" id="CP032427">
    <property type="protein sequence ID" value="AYC39025.1"/>
    <property type="molecule type" value="Genomic_DNA"/>
</dbReference>
<dbReference type="AlphaFoldDB" id="A0AAI8L0E1"/>
<organism evidence="1 2">
    <name type="scientific">Streptomyces griseorubiginosus</name>
    <dbReference type="NCBI Taxonomy" id="67304"/>
    <lineage>
        <taxon>Bacteria</taxon>
        <taxon>Bacillati</taxon>
        <taxon>Actinomycetota</taxon>
        <taxon>Actinomycetes</taxon>
        <taxon>Kitasatosporales</taxon>
        <taxon>Streptomycetaceae</taxon>
        <taxon>Streptomyces</taxon>
    </lineage>
</organism>
<dbReference type="Proteomes" id="UP000265765">
    <property type="component" value="Chromosome"/>
</dbReference>
<name>A0AAI8L0E1_9ACTN</name>